<reference evidence="2 3" key="1">
    <citation type="submission" date="2019-12" db="EMBL/GenBank/DDBJ databases">
        <title>Isolation and characterization of three novel carbon monoxide-oxidizing members of Halobacteria from salione crusts and soils.</title>
        <authorList>
            <person name="Myers M.R."/>
            <person name="King G.M."/>
        </authorList>
    </citation>
    <scope>NUCLEOTIDE SEQUENCE [LARGE SCALE GENOMIC DNA]</scope>
    <source>
        <strain evidence="2 3">PCN9</strain>
    </source>
</reference>
<feature type="transmembrane region" description="Helical" evidence="1">
    <location>
        <begin position="37"/>
        <end position="58"/>
    </location>
</feature>
<evidence type="ECO:0000313" key="3">
    <source>
        <dbReference type="Proteomes" id="UP000471521"/>
    </source>
</evidence>
<dbReference type="EMBL" id="WUUU01000131">
    <property type="protein sequence ID" value="MXR21613.1"/>
    <property type="molecule type" value="Genomic_DNA"/>
</dbReference>
<accession>A0A6B0SQ06</accession>
<evidence type="ECO:0000256" key="1">
    <source>
        <dbReference type="SAM" id="Phobius"/>
    </source>
</evidence>
<sequence>MDGRTERRICWGVSALGAIVTAAAAYALFAVPVASPVAAAVRSLSVVASLTVTVGAWLPATGRLP</sequence>
<comment type="caution">
    <text evidence="2">The sequence shown here is derived from an EMBL/GenBank/DDBJ whole genome shotgun (WGS) entry which is preliminary data.</text>
</comment>
<keyword evidence="3" id="KW-1185">Reference proteome</keyword>
<protein>
    <submittedName>
        <fullName evidence="2">Uncharacterized protein</fullName>
    </submittedName>
</protein>
<keyword evidence="1" id="KW-0812">Transmembrane</keyword>
<keyword evidence="1" id="KW-0472">Membrane</keyword>
<keyword evidence="1" id="KW-1133">Transmembrane helix</keyword>
<feature type="transmembrane region" description="Helical" evidence="1">
    <location>
        <begin position="9"/>
        <end position="31"/>
    </location>
</feature>
<evidence type="ECO:0000313" key="2">
    <source>
        <dbReference type="EMBL" id="MXR21613.1"/>
    </source>
</evidence>
<proteinExistence type="predicted"/>
<dbReference type="Proteomes" id="UP000471521">
    <property type="component" value="Unassembled WGS sequence"/>
</dbReference>
<gene>
    <name evidence="2" type="ORF">GRX66_13720</name>
</gene>
<name>A0A6B0SQ06_9EURY</name>
<dbReference type="RefSeq" id="WP_159527066.1">
    <property type="nucleotide sequence ID" value="NZ_WUUU01000131.1"/>
</dbReference>
<organism evidence="2 3">
    <name type="scientific">Halobacterium bonnevillei</name>
    <dbReference type="NCBI Taxonomy" id="2692200"/>
    <lineage>
        <taxon>Archaea</taxon>
        <taxon>Methanobacteriati</taxon>
        <taxon>Methanobacteriota</taxon>
        <taxon>Stenosarchaea group</taxon>
        <taxon>Halobacteria</taxon>
        <taxon>Halobacteriales</taxon>
        <taxon>Halobacteriaceae</taxon>
        <taxon>Halobacterium</taxon>
    </lineage>
</organism>
<feature type="non-terminal residue" evidence="2">
    <location>
        <position position="65"/>
    </location>
</feature>
<dbReference type="AlphaFoldDB" id="A0A6B0SQ06"/>